<feature type="compositionally biased region" description="Polar residues" evidence="1">
    <location>
        <begin position="240"/>
        <end position="250"/>
    </location>
</feature>
<dbReference type="PANTHER" id="PTHR38701">
    <property type="entry name" value="CHROMOSOME 8, WHOLE GENOME SHOTGUN SEQUENCE"/>
    <property type="match status" value="1"/>
</dbReference>
<feature type="region of interest" description="Disordered" evidence="1">
    <location>
        <begin position="548"/>
        <end position="626"/>
    </location>
</feature>
<organism evidence="2 3">
    <name type="scientific">Phanerochaete sordida</name>
    <dbReference type="NCBI Taxonomy" id="48140"/>
    <lineage>
        <taxon>Eukaryota</taxon>
        <taxon>Fungi</taxon>
        <taxon>Dikarya</taxon>
        <taxon>Basidiomycota</taxon>
        <taxon>Agaricomycotina</taxon>
        <taxon>Agaricomycetes</taxon>
        <taxon>Polyporales</taxon>
        <taxon>Phanerochaetaceae</taxon>
        <taxon>Phanerochaete</taxon>
    </lineage>
</organism>
<proteinExistence type="predicted"/>
<protein>
    <submittedName>
        <fullName evidence="2">Uncharacterized protein</fullName>
    </submittedName>
</protein>
<feature type="compositionally biased region" description="Acidic residues" evidence="1">
    <location>
        <begin position="385"/>
        <end position="403"/>
    </location>
</feature>
<feature type="compositionally biased region" description="Low complexity" evidence="1">
    <location>
        <begin position="306"/>
        <end position="328"/>
    </location>
</feature>
<feature type="compositionally biased region" description="Polar residues" evidence="1">
    <location>
        <begin position="59"/>
        <end position="72"/>
    </location>
</feature>
<evidence type="ECO:0000256" key="1">
    <source>
        <dbReference type="SAM" id="MobiDB-lite"/>
    </source>
</evidence>
<keyword evidence="3" id="KW-1185">Reference proteome</keyword>
<accession>A0A9P3G784</accession>
<comment type="caution">
    <text evidence="2">The sequence shown here is derived from an EMBL/GenBank/DDBJ whole genome shotgun (WGS) entry which is preliminary data.</text>
</comment>
<feature type="region of interest" description="Disordered" evidence="1">
    <location>
        <begin position="479"/>
        <end position="502"/>
    </location>
</feature>
<feature type="compositionally biased region" description="Polar residues" evidence="1">
    <location>
        <begin position="109"/>
        <end position="119"/>
    </location>
</feature>
<name>A0A9P3G784_9APHY</name>
<feature type="compositionally biased region" description="Acidic residues" evidence="1">
    <location>
        <begin position="479"/>
        <end position="497"/>
    </location>
</feature>
<dbReference type="PANTHER" id="PTHR38701:SF1">
    <property type="entry name" value="UP-REGULATED DURING SEPTATION PROTEIN 1 DOMAIN-CONTAINING PROTEIN"/>
    <property type="match status" value="1"/>
</dbReference>
<evidence type="ECO:0000313" key="3">
    <source>
        <dbReference type="Proteomes" id="UP000703269"/>
    </source>
</evidence>
<dbReference type="Proteomes" id="UP000703269">
    <property type="component" value="Unassembled WGS sequence"/>
</dbReference>
<feature type="region of interest" description="Disordered" evidence="1">
    <location>
        <begin position="1"/>
        <end position="411"/>
    </location>
</feature>
<reference evidence="2 3" key="1">
    <citation type="submission" date="2021-08" db="EMBL/GenBank/DDBJ databases">
        <title>Draft Genome Sequence of Phanerochaete sordida strain YK-624.</title>
        <authorList>
            <person name="Mori T."/>
            <person name="Dohra H."/>
            <person name="Suzuki T."/>
            <person name="Kawagishi H."/>
            <person name="Hirai H."/>
        </authorList>
    </citation>
    <scope>NUCLEOTIDE SEQUENCE [LARGE SCALE GENOMIC DNA]</scope>
    <source>
        <strain evidence="2 3">YK-624</strain>
    </source>
</reference>
<dbReference type="AlphaFoldDB" id="A0A9P3G784"/>
<dbReference type="EMBL" id="BPQB01000013">
    <property type="protein sequence ID" value="GJE89588.1"/>
    <property type="molecule type" value="Genomic_DNA"/>
</dbReference>
<feature type="compositionally biased region" description="Pro residues" evidence="1">
    <location>
        <begin position="207"/>
        <end position="218"/>
    </location>
</feature>
<feature type="compositionally biased region" description="Acidic residues" evidence="1">
    <location>
        <begin position="593"/>
        <end position="604"/>
    </location>
</feature>
<sequence>MNGHIRAKVTPRFDHDRSRPPSPLKSLPTSPSPTPAPRLKAKVSSSASAVGRKPVASPSAHNLSAQASVVSTSRAPPARAPSPFKPTQARAAPATSSTTQVKARLTPTVRPNVSTTTSAPALPELRQRALTDAPGRVRRGSISSHVSTATSSAGSRVHSPPKLAPASSNEENHSGSSSVVSGSGRGPIKVKSKVTRLAEHGAVSPSSVPPSPSFPPHTRPTRVPSTSSLTLSPPFGPTKASRSNGLSPTTAPGHGRYATTIEKGSSKVNPFRPFVPFDDSNVTYSRPGSPGRVDPAQIPLPPTSPPMSAVSFSSRSSISVESRGSDSSGGTAHHRANGHALANGIAHARSRSSVDSLGIQCSPVLKPAQDPHRGSPSPELKSGSDEDEDLDDDDEIDGASEEDEAKKLRKEAISNRKIADLEITNKSLLVINSQLESTKHKQAKEIRDLRRKLRESLLVLPPSVYRAAKLSLEVEEVVEEDAEEEEEDDDLEEEVDLESTKTKADEIYNHCRLMLDDLLAVGRKALETRPEDFLESPVRVTKVLTEEEARTWRGEDSATVDGDDTATDAATDAATDDDPSRPLTPSRVAIPDDTSEEEVEESLILDDSVLHGSPLPPITVTPSPSP</sequence>
<feature type="compositionally biased region" description="Low complexity" evidence="1">
    <location>
        <begin position="221"/>
        <end position="233"/>
    </location>
</feature>
<feature type="compositionally biased region" description="Pro residues" evidence="1">
    <location>
        <begin position="614"/>
        <end position="626"/>
    </location>
</feature>
<feature type="compositionally biased region" description="Low complexity" evidence="1">
    <location>
        <begin position="140"/>
        <end position="155"/>
    </location>
</feature>
<evidence type="ECO:0000313" key="2">
    <source>
        <dbReference type="EMBL" id="GJE89588.1"/>
    </source>
</evidence>
<dbReference type="OrthoDB" id="2555519at2759"/>
<gene>
    <name evidence="2" type="ORF">PsYK624_056920</name>
</gene>